<evidence type="ECO:0000313" key="1">
    <source>
        <dbReference type="EMBL" id="CAI9958224.1"/>
    </source>
</evidence>
<dbReference type="AlphaFoldDB" id="A0AA86UJK0"/>
<evidence type="ECO:0000313" key="3">
    <source>
        <dbReference type="Proteomes" id="UP001642409"/>
    </source>
</evidence>
<evidence type="ECO:0000313" key="2">
    <source>
        <dbReference type="EMBL" id="CAL6058337.1"/>
    </source>
</evidence>
<protein>
    <submittedName>
        <fullName evidence="2">Hypothetical_protein</fullName>
    </submittedName>
</protein>
<reference evidence="2 3" key="2">
    <citation type="submission" date="2024-07" db="EMBL/GenBank/DDBJ databases">
        <authorList>
            <person name="Akdeniz Z."/>
        </authorList>
    </citation>
    <scope>NUCLEOTIDE SEQUENCE [LARGE SCALE GENOMIC DNA]</scope>
</reference>
<sequence length="120" mass="14196">MMIPIHILLYQFIKENQHQYIIPKQINSSSEEANNVRRELNLVCACVILGCVYFKFEVQLCCLKYISFVLYFDEQRFYAVNILQRFRFQEETDQRVTTLFPALNLEALRVAADQPAIILK</sequence>
<keyword evidence="3" id="KW-1185">Reference proteome</keyword>
<dbReference type="Proteomes" id="UP001642409">
    <property type="component" value="Unassembled WGS sequence"/>
</dbReference>
<name>A0AA86UJK0_9EUKA</name>
<proteinExistence type="predicted"/>
<dbReference type="EMBL" id="CAXDID020000220">
    <property type="protein sequence ID" value="CAL6058337.1"/>
    <property type="molecule type" value="Genomic_DNA"/>
</dbReference>
<dbReference type="EMBL" id="CATOUU010000902">
    <property type="protein sequence ID" value="CAI9958224.1"/>
    <property type="molecule type" value="Genomic_DNA"/>
</dbReference>
<comment type="caution">
    <text evidence="1">The sequence shown here is derived from an EMBL/GenBank/DDBJ whole genome shotgun (WGS) entry which is preliminary data.</text>
</comment>
<reference evidence="1" key="1">
    <citation type="submission" date="2023-06" db="EMBL/GenBank/DDBJ databases">
        <authorList>
            <person name="Kurt Z."/>
        </authorList>
    </citation>
    <scope>NUCLEOTIDE SEQUENCE</scope>
</reference>
<accession>A0AA86UJK0</accession>
<gene>
    <name evidence="1" type="ORF">HINF_LOCUS45869</name>
    <name evidence="2" type="ORF">HINF_LOCUS48223</name>
</gene>
<organism evidence="1">
    <name type="scientific">Hexamita inflata</name>
    <dbReference type="NCBI Taxonomy" id="28002"/>
    <lineage>
        <taxon>Eukaryota</taxon>
        <taxon>Metamonada</taxon>
        <taxon>Diplomonadida</taxon>
        <taxon>Hexamitidae</taxon>
        <taxon>Hexamitinae</taxon>
        <taxon>Hexamita</taxon>
    </lineage>
</organism>